<dbReference type="RefSeq" id="WP_230274706.1">
    <property type="nucleotide sequence ID" value="NZ_JAJKFW010000025.1"/>
</dbReference>
<evidence type="ECO:0000313" key="1">
    <source>
        <dbReference type="EMBL" id="MCC9643759.1"/>
    </source>
</evidence>
<dbReference type="InterPro" id="IPR024079">
    <property type="entry name" value="MetalloPept_cat_dom_sf"/>
</dbReference>
<organism evidence="1 2">
    <name type="scientific">Rhodopirellula halodulae</name>
    <dbReference type="NCBI Taxonomy" id="2894198"/>
    <lineage>
        <taxon>Bacteria</taxon>
        <taxon>Pseudomonadati</taxon>
        <taxon>Planctomycetota</taxon>
        <taxon>Planctomycetia</taxon>
        <taxon>Pirellulales</taxon>
        <taxon>Pirellulaceae</taxon>
        <taxon>Rhodopirellula</taxon>
    </lineage>
</organism>
<protein>
    <submittedName>
        <fullName evidence="1">Metallopeptidase</fullName>
    </submittedName>
</protein>
<dbReference type="Proteomes" id="UP001430306">
    <property type="component" value="Unassembled WGS sequence"/>
</dbReference>
<gene>
    <name evidence="1" type="ORF">LOC71_15845</name>
</gene>
<dbReference type="Gene3D" id="3.40.390.10">
    <property type="entry name" value="Collagenase (Catalytic Domain)"/>
    <property type="match status" value="1"/>
</dbReference>
<keyword evidence="2" id="KW-1185">Reference proteome</keyword>
<comment type="caution">
    <text evidence="1">The sequence shown here is derived from an EMBL/GenBank/DDBJ whole genome shotgun (WGS) entry which is preliminary data.</text>
</comment>
<dbReference type="EMBL" id="JAJKFW010000025">
    <property type="protein sequence ID" value="MCC9643759.1"/>
    <property type="molecule type" value="Genomic_DNA"/>
</dbReference>
<proteinExistence type="predicted"/>
<dbReference type="SUPFAM" id="SSF55486">
    <property type="entry name" value="Metalloproteases ('zincins'), catalytic domain"/>
    <property type="match status" value="1"/>
</dbReference>
<reference evidence="1" key="1">
    <citation type="submission" date="2021-11" db="EMBL/GenBank/DDBJ databases">
        <title>Genome sequence.</title>
        <authorList>
            <person name="Sun Q."/>
        </authorList>
    </citation>
    <scope>NUCLEOTIDE SEQUENCE</scope>
    <source>
        <strain evidence="1">JC740</strain>
    </source>
</reference>
<evidence type="ECO:0000313" key="2">
    <source>
        <dbReference type="Proteomes" id="UP001430306"/>
    </source>
</evidence>
<name>A0ABS8NJL3_9BACT</name>
<accession>A0ABS8NJL3</accession>
<sequence length="259" mass="30004">MDSWIMWMRIDGKRVGRRLHGWVAGFAALTLCSSVLGDEPKSQSEPRFDPVVRRIEGWTVHVDPELLAGEGRDEDHRSLTMLANHLQRIEILVPPKTLQKLRQVGIWIEKEHPSLAAMQYHPGRGWLIANGYDERLTKKVHVPRADQLLSKEQMLKHPAVILHELAHAYHDQFLGFNHPEVIAAFEAAESAKNYEQVLSHTGRTVRHYGLNNPREYFAEGTEAYFYRNDFFPFVRAELRTHDPQLHELLGRLWGEKPTR</sequence>